<dbReference type="Gene3D" id="3.40.50.300">
    <property type="entry name" value="P-loop containing nucleotide triphosphate hydrolases"/>
    <property type="match status" value="2"/>
</dbReference>
<keyword evidence="4" id="KW-1185">Reference proteome</keyword>
<dbReference type="SUPFAM" id="SSF46785">
    <property type="entry name" value="Winged helix' DNA-binding domain"/>
    <property type="match status" value="1"/>
</dbReference>
<dbReference type="Pfam" id="PF07693">
    <property type="entry name" value="KAP_NTPase"/>
    <property type="match status" value="1"/>
</dbReference>
<keyword evidence="1" id="KW-1133">Transmembrane helix</keyword>
<dbReference type="EMBL" id="BSTI01000046">
    <property type="protein sequence ID" value="GLY71715.1"/>
    <property type="molecule type" value="Genomic_DNA"/>
</dbReference>
<evidence type="ECO:0000313" key="3">
    <source>
        <dbReference type="EMBL" id="GLY71715.1"/>
    </source>
</evidence>
<dbReference type="GO" id="GO:0043531">
    <property type="term" value="F:ADP binding"/>
    <property type="evidence" value="ECO:0007669"/>
    <property type="project" value="InterPro"/>
</dbReference>
<feature type="transmembrane region" description="Helical" evidence="1">
    <location>
        <begin position="471"/>
        <end position="493"/>
    </location>
</feature>
<dbReference type="SUPFAM" id="SSF52540">
    <property type="entry name" value="P-loop containing nucleoside triphosphate hydrolases"/>
    <property type="match status" value="3"/>
</dbReference>
<dbReference type="Proteomes" id="UP001165136">
    <property type="component" value="Unassembled WGS sequence"/>
</dbReference>
<dbReference type="AlphaFoldDB" id="A0A9W6RBI3"/>
<gene>
    <name evidence="3" type="ORF">Atai01_83340</name>
</gene>
<keyword evidence="1" id="KW-0812">Transmembrane</keyword>
<dbReference type="InterPro" id="IPR027417">
    <property type="entry name" value="P-loop_NTPase"/>
</dbReference>
<dbReference type="PANTHER" id="PTHR47691">
    <property type="entry name" value="REGULATOR-RELATED"/>
    <property type="match status" value="1"/>
</dbReference>
<evidence type="ECO:0000259" key="2">
    <source>
        <dbReference type="Pfam" id="PF07693"/>
    </source>
</evidence>
<name>A0A9W6RBI3_9PSEU</name>
<accession>A0A9W6RBI3</accession>
<evidence type="ECO:0000256" key="1">
    <source>
        <dbReference type="SAM" id="Phobius"/>
    </source>
</evidence>
<evidence type="ECO:0000313" key="4">
    <source>
        <dbReference type="Proteomes" id="UP001165136"/>
    </source>
</evidence>
<feature type="domain" description="KAP NTPase" evidence="2">
    <location>
        <begin position="347"/>
        <end position="724"/>
    </location>
</feature>
<dbReference type="InterPro" id="IPR011646">
    <property type="entry name" value="KAP_P-loop"/>
</dbReference>
<proteinExistence type="predicted"/>
<organism evidence="3 4">
    <name type="scientific">Amycolatopsis taiwanensis</name>
    <dbReference type="NCBI Taxonomy" id="342230"/>
    <lineage>
        <taxon>Bacteria</taxon>
        <taxon>Bacillati</taxon>
        <taxon>Actinomycetota</taxon>
        <taxon>Actinomycetes</taxon>
        <taxon>Pseudonocardiales</taxon>
        <taxon>Pseudonocardiaceae</taxon>
        <taxon>Amycolatopsis</taxon>
    </lineage>
</organism>
<dbReference type="PANTHER" id="PTHR47691:SF3">
    <property type="entry name" value="HTH-TYPE TRANSCRIPTIONAL REGULATOR RV0890C-RELATED"/>
    <property type="match status" value="1"/>
</dbReference>
<reference evidence="3" key="1">
    <citation type="submission" date="2023-03" db="EMBL/GenBank/DDBJ databases">
        <title>Amycolatopsis taiwanensis NBRC 103393.</title>
        <authorList>
            <person name="Ichikawa N."/>
            <person name="Sato H."/>
            <person name="Tonouchi N."/>
        </authorList>
    </citation>
    <scope>NUCLEOTIDE SEQUENCE</scope>
    <source>
        <strain evidence="3">NBRC 103393</strain>
    </source>
</reference>
<comment type="caution">
    <text evidence="3">The sequence shown here is derived from an EMBL/GenBank/DDBJ whole genome shotgun (WGS) entry which is preliminary data.</text>
</comment>
<dbReference type="Gene3D" id="1.10.10.10">
    <property type="entry name" value="Winged helix-like DNA-binding domain superfamily/Winged helix DNA-binding domain"/>
    <property type="match status" value="1"/>
</dbReference>
<feature type="transmembrane region" description="Helical" evidence="1">
    <location>
        <begin position="436"/>
        <end position="459"/>
    </location>
</feature>
<sequence>MGGIGKTALVVQWANHVTDRFPEGQLFIDMRGYSAAGTPLSPDEALASVLNALGVEFDRLPADLDARSALFRSMVSTRRLLIVLDNVAAAEQVRPLLPGSGSCRLVLTSRRDMDMFRTVHGITTIRLKPLTVVEGRQLLEQVLGEKRIAAEPDAALLLVEKCEGLPLALQILASRAMESHRPLSELADSVAGSSAGSPDNTIAIGTVLSWTYERLPPDAARLFRLLGAHPGGSVTVAEAAALADLPPKAVTDLLDQLTRQSMLEADGPDGYRLHPLIHAYAYELAMRDDSEQERLAAERRLSKVTKQPRQNVDWVNDAPATADRLNRGALADMLAIRLRQAQSEQPDVSFLVHLDGPWGAGKTSLLNLLERRLTNSPDPSVVVPFNAWRYARVEPPWWALITCLRDQLIRARPWWRRPWLHIREITTRVRRSGASYLLAMIVLVLLGAGVIALLGPISFAPTKFGDFAKAIAAGIAVLAALWSASKVAAKLLLWDSARGARLLEQSHTNPMQEVTEHFAWLVEHSSKPVVFFIDDLDRCDAKFVVAILDVVQNLVRDAPAGAGQIPRAASFVVAADGAWLRRAYEKTYENFQGAVDEPGRPLGYLFLDKLFQLSVPMPAIGPQVQSGYLDTLLGVSPGASQELTNEVQEVRARVVSGRTESDVLSALDAASPAARQAVIGDAIAKMSAPDVSDATEHALQKFAPLLLANPRGMKRFVNTYSVLRVLRTLEGNTVAPEALALWTIIRVRWPLAAARRASRTRGRGGRCDHDVR</sequence>
<dbReference type="InterPro" id="IPR036388">
    <property type="entry name" value="WH-like_DNA-bd_sf"/>
</dbReference>
<dbReference type="InterPro" id="IPR036390">
    <property type="entry name" value="WH_DNA-bd_sf"/>
</dbReference>
<protein>
    <recommendedName>
        <fullName evidence="2">KAP NTPase domain-containing protein</fullName>
    </recommendedName>
</protein>
<keyword evidence="1" id="KW-0472">Membrane</keyword>